<name>A0A4R7ZFG9_9FIRM</name>
<organism evidence="1 2">
    <name type="scientific">Breznakia blatticola</name>
    <dbReference type="NCBI Taxonomy" id="1754012"/>
    <lineage>
        <taxon>Bacteria</taxon>
        <taxon>Bacillati</taxon>
        <taxon>Bacillota</taxon>
        <taxon>Erysipelotrichia</taxon>
        <taxon>Erysipelotrichales</taxon>
        <taxon>Erysipelotrichaceae</taxon>
        <taxon>Breznakia</taxon>
    </lineage>
</organism>
<dbReference type="EMBL" id="SODD01000062">
    <property type="protein sequence ID" value="TDW09198.1"/>
    <property type="molecule type" value="Genomic_DNA"/>
</dbReference>
<keyword evidence="2" id="KW-1185">Reference proteome</keyword>
<reference evidence="1 2" key="1">
    <citation type="submission" date="2019-03" db="EMBL/GenBank/DDBJ databases">
        <title>Genomic Encyclopedia of Type Strains, Phase IV (KMG-IV): sequencing the most valuable type-strain genomes for metagenomic binning, comparative biology and taxonomic classification.</title>
        <authorList>
            <person name="Goeker M."/>
        </authorList>
    </citation>
    <scope>NUCLEOTIDE SEQUENCE [LARGE SCALE GENOMIC DNA]</scope>
    <source>
        <strain evidence="1 2">DSM 28867</strain>
    </source>
</reference>
<dbReference type="AlphaFoldDB" id="A0A4R7ZFG9"/>
<proteinExistence type="predicted"/>
<evidence type="ECO:0000313" key="2">
    <source>
        <dbReference type="Proteomes" id="UP000294743"/>
    </source>
</evidence>
<evidence type="ECO:0000313" key="1">
    <source>
        <dbReference type="EMBL" id="TDW09198.1"/>
    </source>
</evidence>
<accession>A0A4R7ZFG9</accession>
<dbReference type="RefSeq" id="WP_134171345.1">
    <property type="nucleotide sequence ID" value="NZ_SODD01000062.1"/>
</dbReference>
<comment type="caution">
    <text evidence="1">The sequence shown here is derived from an EMBL/GenBank/DDBJ whole genome shotgun (WGS) entry which is preliminary data.</text>
</comment>
<dbReference type="Proteomes" id="UP000294743">
    <property type="component" value="Unassembled WGS sequence"/>
</dbReference>
<protein>
    <submittedName>
        <fullName evidence="1">Uncharacterized protein</fullName>
    </submittedName>
</protein>
<gene>
    <name evidence="1" type="ORF">EDD63_16211</name>
</gene>
<sequence>MNVLMSDAIGTSKRIEFSEEKIDYTVKMFRYLERYRKYRNDHEKFINDFLSGYNGAAKKQISEYSQPVLKQIELLELNCTFLYNELLEMIRSFMQFDEMLALKITQRFLNEGMMSESDLGTTSDGQPITSDMIANAIKAQEEQRGDS</sequence>